<evidence type="ECO:0000259" key="2">
    <source>
        <dbReference type="Pfam" id="PF13360"/>
    </source>
</evidence>
<organism evidence="3 4">
    <name type="scientific">Streptomyces mexicanus</name>
    <dbReference type="NCBI Taxonomy" id="178566"/>
    <lineage>
        <taxon>Bacteria</taxon>
        <taxon>Bacillati</taxon>
        <taxon>Actinomycetota</taxon>
        <taxon>Actinomycetes</taxon>
        <taxon>Kitasatosporales</taxon>
        <taxon>Streptomycetaceae</taxon>
        <taxon>Streptomyces</taxon>
    </lineage>
</organism>
<dbReference type="Gene3D" id="2.130.10.10">
    <property type="entry name" value="YVTN repeat-like/Quinoprotein amine dehydrogenase"/>
    <property type="match status" value="1"/>
</dbReference>
<dbReference type="PANTHER" id="PTHR34512">
    <property type="entry name" value="CELL SURFACE PROTEIN"/>
    <property type="match status" value="1"/>
</dbReference>
<dbReference type="Proteomes" id="UP000517694">
    <property type="component" value="Unassembled WGS sequence"/>
</dbReference>
<dbReference type="EMBL" id="JACMHY010000009">
    <property type="protein sequence ID" value="MBC2867694.1"/>
    <property type="molecule type" value="Genomic_DNA"/>
</dbReference>
<protein>
    <submittedName>
        <fullName evidence="3">PQQ-binding-like beta-propeller repeat protein</fullName>
    </submittedName>
</protein>
<proteinExistence type="predicted"/>
<comment type="caution">
    <text evidence="3">The sequence shown here is derived from an EMBL/GenBank/DDBJ whole genome shotgun (WGS) entry which is preliminary data.</text>
</comment>
<keyword evidence="1" id="KW-0812">Transmembrane</keyword>
<dbReference type="InterPro" id="IPR015943">
    <property type="entry name" value="WD40/YVTN_repeat-like_dom_sf"/>
</dbReference>
<sequence>MYTQSALSADGRRKKRRRNQLLGLAGIVVVAVLAVVGVVLLRDDSAPAGNDKPQSVAQGRLDVRETVEKKPASTTGVMDFRFSTDGLAPGEHEDLPGMWATDKILAKGIKNTLAGLRIGTDASPGDEAWKLRLSGLICGYTRHVTVDGRTAVLSRSRANDETAPCDHLTFVDLDSGQMLWEHQFAGSRTGGGQDTPSVTLAHATVAVSWGGGAEAYDMDSGKLLWRSKAPEQCRDTGVAGGRALLDRLSCADPGTSSTSWESVTYKVRKLDPRTGRVAWTYAVAPGVRDVRVPSTDPAVLATAAGETGYTELLSLDAHGTVRATIRLQSGTYVGECSDEVDLVVLDDCPTIAVGAGQAFVRSKEAGGLHTSNWIIGFDLATGNTVKKYESGPNALLYPIRMSGDQLLALRLGQDHISPSALVSLDPRTGAETPYLYFSVASEAEALTVLGGSDVVVQNGRLFFGSRSVDGPSGKQKQWTWMVLGIGSLAAKH</sequence>
<reference evidence="3 4" key="1">
    <citation type="submission" date="2020-08" db="EMBL/GenBank/DDBJ databases">
        <title>Whole-Genome Sequence of French Clinical Streptomyces mexicanus Strain Q0842.</title>
        <authorList>
            <person name="Boxberger M."/>
            <person name="La Scola B."/>
        </authorList>
    </citation>
    <scope>NUCLEOTIDE SEQUENCE [LARGE SCALE GENOMIC DNA]</scope>
    <source>
        <strain evidence="3 4">Marseille-Q0842</strain>
    </source>
</reference>
<keyword evidence="4" id="KW-1185">Reference proteome</keyword>
<dbReference type="InterPro" id="IPR011047">
    <property type="entry name" value="Quinoprotein_ADH-like_sf"/>
</dbReference>
<keyword evidence="1" id="KW-1133">Transmembrane helix</keyword>
<evidence type="ECO:0000313" key="3">
    <source>
        <dbReference type="EMBL" id="MBC2867694.1"/>
    </source>
</evidence>
<dbReference type="OrthoDB" id="4326117at2"/>
<dbReference type="SUPFAM" id="SSF50998">
    <property type="entry name" value="Quinoprotein alcohol dehydrogenase-like"/>
    <property type="match status" value="1"/>
</dbReference>
<keyword evidence="1" id="KW-0472">Membrane</keyword>
<dbReference type="AlphaFoldDB" id="A0A7X1I2P9"/>
<gene>
    <name evidence="3" type="ORF">H1R13_22840</name>
</gene>
<accession>A0A7X1I2P9</accession>
<dbReference type="InterPro" id="IPR002372">
    <property type="entry name" value="PQQ_rpt_dom"/>
</dbReference>
<evidence type="ECO:0000256" key="1">
    <source>
        <dbReference type="SAM" id="Phobius"/>
    </source>
</evidence>
<evidence type="ECO:0000313" key="4">
    <source>
        <dbReference type="Proteomes" id="UP000517694"/>
    </source>
</evidence>
<name>A0A7X1I2P9_9ACTN</name>
<dbReference type="PANTHER" id="PTHR34512:SF30">
    <property type="entry name" value="OUTER MEMBRANE PROTEIN ASSEMBLY FACTOR BAMB"/>
    <property type="match status" value="1"/>
</dbReference>
<feature type="domain" description="Pyrrolo-quinoline quinone repeat" evidence="2">
    <location>
        <begin position="168"/>
        <end position="393"/>
    </location>
</feature>
<dbReference type="RefSeq" id="WP_159670377.1">
    <property type="nucleotide sequence ID" value="NZ_JACMHY010000009.1"/>
</dbReference>
<feature type="transmembrane region" description="Helical" evidence="1">
    <location>
        <begin position="21"/>
        <end position="41"/>
    </location>
</feature>
<dbReference type="Pfam" id="PF13360">
    <property type="entry name" value="PQQ_2"/>
    <property type="match status" value="1"/>
</dbReference>